<dbReference type="Proteomes" id="UP001153076">
    <property type="component" value="Unassembled WGS sequence"/>
</dbReference>
<proteinExistence type="predicted"/>
<dbReference type="OrthoDB" id="1738329at2759"/>
<evidence type="ECO:0000313" key="2">
    <source>
        <dbReference type="EMBL" id="KAJ8421923.1"/>
    </source>
</evidence>
<protein>
    <recommendedName>
        <fullName evidence="4">DUF4283 domain-containing protein</fullName>
    </recommendedName>
</protein>
<feature type="compositionally biased region" description="Basic and acidic residues" evidence="1">
    <location>
        <begin position="180"/>
        <end position="191"/>
    </location>
</feature>
<dbReference type="AlphaFoldDB" id="A0A9Q1JK65"/>
<reference evidence="2" key="1">
    <citation type="submission" date="2022-04" db="EMBL/GenBank/DDBJ databases">
        <title>Carnegiea gigantea Genome sequencing and assembly v2.</title>
        <authorList>
            <person name="Copetti D."/>
            <person name="Sanderson M.J."/>
            <person name="Burquez A."/>
            <person name="Wojciechowski M.F."/>
        </authorList>
    </citation>
    <scope>NUCLEOTIDE SEQUENCE</scope>
    <source>
        <strain evidence="2">SGP5-SGP5p</strain>
        <tissue evidence="2">Aerial part</tissue>
    </source>
</reference>
<name>A0A9Q1JK65_9CARY</name>
<comment type="caution">
    <text evidence="2">The sequence shown here is derived from an EMBL/GenBank/DDBJ whole genome shotgun (WGS) entry which is preliminary data.</text>
</comment>
<dbReference type="EMBL" id="JAKOGI010002474">
    <property type="protein sequence ID" value="KAJ8421923.1"/>
    <property type="molecule type" value="Genomic_DNA"/>
</dbReference>
<feature type="region of interest" description="Disordered" evidence="1">
    <location>
        <begin position="160"/>
        <end position="214"/>
    </location>
</feature>
<accession>A0A9Q1JK65</accession>
<evidence type="ECO:0008006" key="4">
    <source>
        <dbReference type="Google" id="ProtNLM"/>
    </source>
</evidence>
<keyword evidence="3" id="KW-1185">Reference proteome</keyword>
<organism evidence="2 3">
    <name type="scientific">Carnegiea gigantea</name>
    <dbReference type="NCBI Taxonomy" id="171969"/>
    <lineage>
        <taxon>Eukaryota</taxon>
        <taxon>Viridiplantae</taxon>
        <taxon>Streptophyta</taxon>
        <taxon>Embryophyta</taxon>
        <taxon>Tracheophyta</taxon>
        <taxon>Spermatophyta</taxon>
        <taxon>Magnoliopsida</taxon>
        <taxon>eudicotyledons</taxon>
        <taxon>Gunneridae</taxon>
        <taxon>Pentapetalae</taxon>
        <taxon>Caryophyllales</taxon>
        <taxon>Cactineae</taxon>
        <taxon>Cactaceae</taxon>
        <taxon>Cactoideae</taxon>
        <taxon>Echinocereeae</taxon>
        <taxon>Carnegiea</taxon>
    </lineage>
</organism>
<dbReference type="PANTHER" id="PTHR31286:SF165">
    <property type="entry name" value="DUF4283 DOMAIN-CONTAINING PROTEIN"/>
    <property type="match status" value="1"/>
</dbReference>
<evidence type="ECO:0000256" key="1">
    <source>
        <dbReference type="SAM" id="MobiDB-lite"/>
    </source>
</evidence>
<dbReference type="InterPro" id="IPR040256">
    <property type="entry name" value="At4g02000-like"/>
</dbReference>
<sequence>MQGFLKRIWAAYEPDKIIHVRKGVFLVRFLNIQDKQEGWNPDMDLHTEAIKSLPLWIRLPDLDLKYWGMESLSKIGSLIGIPLKTDCYTKERTMIKYARLMIEVPIEGPFPDFVEFFNDEDILIRQQVQFEWKPIKCTHCSMYGHTEEICKKKVGQRMEWRPVQSKQQPHAINEPVRGQPSKDKNPEEVHNDNYFTPVTRKSISKPNSPSSYCI</sequence>
<feature type="compositionally biased region" description="Polar residues" evidence="1">
    <location>
        <begin position="193"/>
        <end position="214"/>
    </location>
</feature>
<gene>
    <name evidence="2" type="ORF">Cgig2_025978</name>
</gene>
<dbReference type="PANTHER" id="PTHR31286">
    <property type="entry name" value="GLYCINE-RICH CELL WALL STRUCTURAL PROTEIN 1.8-LIKE"/>
    <property type="match status" value="1"/>
</dbReference>
<evidence type="ECO:0000313" key="3">
    <source>
        <dbReference type="Proteomes" id="UP001153076"/>
    </source>
</evidence>